<sequence>MDKNLVLLKDNSLQQISALEEQTAVKQQSFHDMEMSYNSEAAKCTAQQQALDDCARQLVAMEATVADSRHASSHSAVQLEESRKALIVADSKLEAYAARTQQEYTKMMGKHDEDLKAAQVKVDELSDALQSSQQHHTEQRQMAEAASAAQQQRIDSNTQTASKLRNGKRGYNATADSSTQLAKPKPGTSTYSRKPRGSILADMSAQGSDQSPAETSAQKAKYAQEQDVTLNGFKSHMEYLNKRRCFGSIGELFSGYG</sequence>
<dbReference type="AlphaFoldDB" id="A0AAW1PIY1"/>
<feature type="compositionally biased region" description="Polar residues" evidence="1">
    <location>
        <begin position="154"/>
        <end position="163"/>
    </location>
</feature>
<protein>
    <recommendedName>
        <fullName evidence="4">Myosin heavy chain</fullName>
    </recommendedName>
</protein>
<feature type="compositionally biased region" description="Polar residues" evidence="1">
    <location>
        <begin position="174"/>
        <end position="192"/>
    </location>
</feature>
<organism evidence="2 3">
    <name type="scientific">Symbiochloris irregularis</name>
    <dbReference type="NCBI Taxonomy" id="706552"/>
    <lineage>
        <taxon>Eukaryota</taxon>
        <taxon>Viridiplantae</taxon>
        <taxon>Chlorophyta</taxon>
        <taxon>core chlorophytes</taxon>
        <taxon>Trebouxiophyceae</taxon>
        <taxon>Trebouxiales</taxon>
        <taxon>Trebouxiaceae</taxon>
        <taxon>Symbiochloris</taxon>
    </lineage>
</organism>
<reference evidence="2 3" key="1">
    <citation type="journal article" date="2024" name="Nat. Commun.">
        <title>Phylogenomics reveals the evolutionary origins of lichenization in chlorophyte algae.</title>
        <authorList>
            <person name="Puginier C."/>
            <person name="Libourel C."/>
            <person name="Otte J."/>
            <person name="Skaloud P."/>
            <person name="Haon M."/>
            <person name="Grisel S."/>
            <person name="Petersen M."/>
            <person name="Berrin J.G."/>
            <person name="Delaux P.M."/>
            <person name="Dal Grande F."/>
            <person name="Keller J."/>
        </authorList>
    </citation>
    <scope>NUCLEOTIDE SEQUENCE [LARGE SCALE GENOMIC DNA]</scope>
    <source>
        <strain evidence="2 3">SAG 2036</strain>
    </source>
</reference>
<feature type="region of interest" description="Disordered" evidence="1">
    <location>
        <begin position="126"/>
        <end position="196"/>
    </location>
</feature>
<evidence type="ECO:0000256" key="1">
    <source>
        <dbReference type="SAM" id="MobiDB-lite"/>
    </source>
</evidence>
<evidence type="ECO:0008006" key="4">
    <source>
        <dbReference type="Google" id="ProtNLM"/>
    </source>
</evidence>
<proteinExistence type="predicted"/>
<evidence type="ECO:0000313" key="3">
    <source>
        <dbReference type="Proteomes" id="UP001465755"/>
    </source>
</evidence>
<feature type="region of interest" description="Disordered" evidence="1">
    <location>
        <begin position="202"/>
        <end position="221"/>
    </location>
</feature>
<evidence type="ECO:0000313" key="2">
    <source>
        <dbReference type="EMBL" id="KAK9809823.1"/>
    </source>
</evidence>
<dbReference type="Proteomes" id="UP001465755">
    <property type="component" value="Unassembled WGS sequence"/>
</dbReference>
<keyword evidence="3" id="KW-1185">Reference proteome</keyword>
<name>A0AAW1PIY1_9CHLO</name>
<comment type="caution">
    <text evidence="2">The sequence shown here is derived from an EMBL/GenBank/DDBJ whole genome shotgun (WGS) entry which is preliminary data.</text>
</comment>
<feature type="compositionally biased region" description="Polar residues" evidence="1">
    <location>
        <begin position="205"/>
        <end position="218"/>
    </location>
</feature>
<accession>A0AAW1PIY1</accession>
<dbReference type="EMBL" id="JALJOQ010000016">
    <property type="protein sequence ID" value="KAK9809823.1"/>
    <property type="molecule type" value="Genomic_DNA"/>
</dbReference>
<gene>
    <name evidence="2" type="ORF">WJX73_010163</name>
</gene>
<feature type="compositionally biased region" description="Low complexity" evidence="1">
    <location>
        <begin position="142"/>
        <end position="153"/>
    </location>
</feature>